<name>A0A382S995_9ZZZZ</name>
<sequence length="74" mass="8011">MRRSILISLTLICSVIGMSCSGDAGTGVEGTWQLTAISVTTSEGTVDIDNPGLGRLMLRNGQYSQVWMQSNRLY</sequence>
<dbReference type="EMBL" id="UINC01127390">
    <property type="protein sequence ID" value="SVD06474.1"/>
    <property type="molecule type" value="Genomic_DNA"/>
</dbReference>
<proteinExistence type="predicted"/>
<evidence type="ECO:0008006" key="2">
    <source>
        <dbReference type="Google" id="ProtNLM"/>
    </source>
</evidence>
<dbReference type="AlphaFoldDB" id="A0A382S995"/>
<reference evidence="1" key="1">
    <citation type="submission" date="2018-05" db="EMBL/GenBank/DDBJ databases">
        <authorList>
            <person name="Lanie J.A."/>
            <person name="Ng W.-L."/>
            <person name="Kazmierczak K.M."/>
            <person name="Andrzejewski T.M."/>
            <person name="Davidsen T.M."/>
            <person name="Wayne K.J."/>
            <person name="Tettelin H."/>
            <person name="Glass J.I."/>
            <person name="Rusch D."/>
            <person name="Podicherti R."/>
            <person name="Tsui H.-C.T."/>
            <person name="Winkler M.E."/>
        </authorList>
    </citation>
    <scope>NUCLEOTIDE SEQUENCE</scope>
</reference>
<gene>
    <name evidence="1" type="ORF">METZ01_LOCUS359328</name>
</gene>
<organism evidence="1">
    <name type="scientific">marine metagenome</name>
    <dbReference type="NCBI Taxonomy" id="408172"/>
    <lineage>
        <taxon>unclassified sequences</taxon>
        <taxon>metagenomes</taxon>
        <taxon>ecological metagenomes</taxon>
    </lineage>
</organism>
<feature type="non-terminal residue" evidence="1">
    <location>
        <position position="74"/>
    </location>
</feature>
<dbReference type="PROSITE" id="PS51257">
    <property type="entry name" value="PROKAR_LIPOPROTEIN"/>
    <property type="match status" value="1"/>
</dbReference>
<protein>
    <recommendedName>
        <fullName evidence="2">Lipocalin-like domain-containing protein</fullName>
    </recommendedName>
</protein>
<accession>A0A382S995</accession>
<evidence type="ECO:0000313" key="1">
    <source>
        <dbReference type="EMBL" id="SVD06474.1"/>
    </source>
</evidence>